<dbReference type="Proteomes" id="UP000823388">
    <property type="component" value="Chromosome 5K"/>
</dbReference>
<organism evidence="2 3">
    <name type="scientific">Panicum virgatum</name>
    <name type="common">Blackwell switchgrass</name>
    <dbReference type="NCBI Taxonomy" id="38727"/>
    <lineage>
        <taxon>Eukaryota</taxon>
        <taxon>Viridiplantae</taxon>
        <taxon>Streptophyta</taxon>
        <taxon>Embryophyta</taxon>
        <taxon>Tracheophyta</taxon>
        <taxon>Spermatophyta</taxon>
        <taxon>Magnoliopsida</taxon>
        <taxon>Liliopsida</taxon>
        <taxon>Poales</taxon>
        <taxon>Poaceae</taxon>
        <taxon>PACMAD clade</taxon>
        <taxon>Panicoideae</taxon>
        <taxon>Panicodae</taxon>
        <taxon>Paniceae</taxon>
        <taxon>Panicinae</taxon>
        <taxon>Panicum</taxon>
        <taxon>Panicum sect. Hiantes</taxon>
    </lineage>
</organism>
<comment type="caution">
    <text evidence="2">The sequence shown here is derived from an EMBL/GenBank/DDBJ whole genome shotgun (WGS) entry which is preliminary data.</text>
</comment>
<dbReference type="AlphaFoldDB" id="A0A8T0SQ01"/>
<reference evidence="2" key="1">
    <citation type="submission" date="2020-05" db="EMBL/GenBank/DDBJ databases">
        <title>WGS assembly of Panicum virgatum.</title>
        <authorList>
            <person name="Lovell J.T."/>
            <person name="Jenkins J."/>
            <person name="Shu S."/>
            <person name="Juenger T.E."/>
            <person name="Schmutz J."/>
        </authorList>
    </citation>
    <scope>NUCLEOTIDE SEQUENCE</scope>
    <source>
        <strain evidence="2">AP13</strain>
    </source>
</reference>
<evidence type="ECO:0008006" key="4">
    <source>
        <dbReference type="Google" id="ProtNLM"/>
    </source>
</evidence>
<proteinExistence type="predicted"/>
<evidence type="ECO:0000313" key="2">
    <source>
        <dbReference type="EMBL" id="KAG2599063.1"/>
    </source>
</evidence>
<evidence type="ECO:0000313" key="3">
    <source>
        <dbReference type="Proteomes" id="UP000823388"/>
    </source>
</evidence>
<name>A0A8T0SQ01_PANVG</name>
<accession>A0A8T0SQ01</accession>
<feature type="signal peptide" evidence="1">
    <location>
        <begin position="1"/>
        <end position="15"/>
    </location>
</feature>
<evidence type="ECO:0000256" key="1">
    <source>
        <dbReference type="SAM" id="SignalP"/>
    </source>
</evidence>
<keyword evidence="3" id="KW-1185">Reference proteome</keyword>
<sequence length="60" mass="6400">MSICWCGFLLVLSLGINVHLLVCVGEVTGSKFLLLLAASCTGHRCSRCSLRNSAVSMRGD</sequence>
<protein>
    <recommendedName>
        <fullName evidence="4">Secreted protein</fullName>
    </recommendedName>
</protein>
<gene>
    <name evidence="2" type="ORF">PVAP13_5KG412114</name>
</gene>
<feature type="chain" id="PRO_5035757767" description="Secreted protein" evidence="1">
    <location>
        <begin position="16"/>
        <end position="60"/>
    </location>
</feature>
<keyword evidence="1" id="KW-0732">Signal</keyword>
<dbReference type="EMBL" id="CM029045">
    <property type="protein sequence ID" value="KAG2599063.1"/>
    <property type="molecule type" value="Genomic_DNA"/>
</dbReference>